<accession>A0ABU1KSJ2</accession>
<sequence>MSFDENVKHIRYLLGWTRGEMLKRLCPNASGNERARVSQQVCQLERRSSRRSELLLPISELFGIAPSVLLNRVLTSLTLEEVRLLRDDPNSLLLGQLIAIAWRFALATGEARSIVEKAITADRDQPYLVPKLSVIVDAYLEGVRTHCRRR</sequence>
<dbReference type="Proteomes" id="UP001185254">
    <property type="component" value="Unassembled WGS sequence"/>
</dbReference>
<proteinExistence type="predicted"/>
<evidence type="ECO:0000313" key="2">
    <source>
        <dbReference type="Proteomes" id="UP001185254"/>
    </source>
</evidence>
<keyword evidence="2" id="KW-1185">Reference proteome</keyword>
<evidence type="ECO:0000313" key="1">
    <source>
        <dbReference type="EMBL" id="MDR6373920.1"/>
    </source>
</evidence>
<name>A0ABU1KSJ2_9BURK</name>
<comment type="caution">
    <text evidence="1">The sequence shown here is derived from an EMBL/GenBank/DDBJ whole genome shotgun (WGS) entry which is preliminary data.</text>
</comment>
<reference evidence="1 2" key="1">
    <citation type="submission" date="2023-07" db="EMBL/GenBank/DDBJ databases">
        <title>Sorghum-associated microbial communities from plants grown in Nebraska, USA.</title>
        <authorList>
            <person name="Schachtman D."/>
        </authorList>
    </citation>
    <scope>NUCLEOTIDE SEQUENCE [LARGE SCALE GENOMIC DNA]</scope>
    <source>
        <strain evidence="1 2">DS1039</strain>
    </source>
</reference>
<protein>
    <submittedName>
        <fullName evidence="1">Transcriptional regulator with XRE-family HTH domain</fullName>
    </submittedName>
</protein>
<dbReference type="RefSeq" id="WP_310065321.1">
    <property type="nucleotide sequence ID" value="NZ_JAVDQN010000001.1"/>
</dbReference>
<organism evidence="1 2">
    <name type="scientific">Paraburkholderia caledonica</name>
    <dbReference type="NCBI Taxonomy" id="134536"/>
    <lineage>
        <taxon>Bacteria</taxon>
        <taxon>Pseudomonadati</taxon>
        <taxon>Pseudomonadota</taxon>
        <taxon>Betaproteobacteria</taxon>
        <taxon>Burkholderiales</taxon>
        <taxon>Burkholderiaceae</taxon>
        <taxon>Paraburkholderia</taxon>
    </lineage>
</organism>
<gene>
    <name evidence="1" type="ORF">J2776_000596</name>
</gene>
<dbReference type="EMBL" id="JAVDQN010000001">
    <property type="protein sequence ID" value="MDR6373920.1"/>
    <property type="molecule type" value="Genomic_DNA"/>
</dbReference>